<dbReference type="SUPFAM" id="SSF140490">
    <property type="entry name" value="Nqo1C-terminal domain-like"/>
    <property type="match status" value="1"/>
</dbReference>
<dbReference type="GO" id="GO:0008137">
    <property type="term" value="F:NADH dehydrogenase (ubiquinone) activity"/>
    <property type="evidence" value="ECO:0007669"/>
    <property type="project" value="InterPro"/>
</dbReference>
<dbReference type="Proteomes" id="UP000298517">
    <property type="component" value="Unassembled WGS sequence"/>
</dbReference>
<evidence type="ECO:0000259" key="6">
    <source>
        <dbReference type="SMART" id="SM00928"/>
    </source>
</evidence>
<keyword evidence="3" id="KW-0479">Metal-binding</keyword>
<dbReference type="RefSeq" id="WP_134246310.1">
    <property type="nucleotide sequence ID" value="NZ_SNQI01000001.1"/>
</dbReference>
<organism evidence="7 8">
    <name type="scientific">Gramella jeungdoensis</name>
    <dbReference type="NCBI Taxonomy" id="708091"/>
    <lineage>
        <taxon>Bacteria</taxon>
        <taxon>Pseudomonadati</taxon>
        <taxon>Bacteroidota</taxon>
        <taxon>Flavobacteriia</taxon>
        <taxon>Flavobacteriales</taxon>
        <taxon>Flavobacteriaceae</taxon>
        <taxon>Christiangramia</taxon>
    </lineage>
</organism>
<proteinExistence type="inferred from homology"/>
<dbReference type="InterPro" id="IPR011538">
    <property type="entry name" value="Nuo51_FMN-bd"/>
</dbReference>
<dbReference type="Gene3D" id="3.40.30.10">
    <property type="entry name" value="Glutaredoxin"/>
    <property type="match status" value="1"/>
</dbReference>
<dbReference type="InterPro" id="IPR019575">
    <property type="entry name" value="Nuop51_4Fe4S-bd"/>
</dbReference>
<evidence type="ECO:0000256" key="2">
    <source>
        <dbReference type="ARBA" id="ARBA00022485"/>
    </source>
</evidence>
<dbReference type="SUPFAM" id="SSF142984">
    <property type="entry name" value="Nqo1 middle domain-like"/>
    <property type="match status" value="1"/>
</dbReference>
<dbReference type="PANTHER" id="PTHR43578">
    <property type="entry name" value="NADH-QUINONE OXIDOREDUCTASE SUBUNIT F"/>
    <property type="match status" value="1"/>
</dbReference>
<keyword evidence="8" id="KW-1185">Reference proteome</keyword>
<dbReference type="Pfam" id="PF01257">
    <property type="entry name" value="2Fe-2S_thioredx"/>
    <property type="match status" value="1"/>
</dbReference>
<dbReference type="InterPro" id="IPR037225">
    <property type="entry name" value="Nuo51_FMN-bd_sf"/>
</dbReference>
<keyword evidence="2" id="KW-0004">4Fe-4S</keyword>
<dbReference type="GO" id="GO:0046872">
    <property type="term" value="F:metal ion binding"/>
    <property type="evidence" value="ECO:0007669"/>
    <property type="project" value="UniProtKB-KW"/>
</dbReference>
<dbReference type="GO" id="GO:0051539">
    <property type="term" value="F:4 iron, 4 sulfur cluster binding"/>
    <property type="evidence" value="ECO:0007669"/>
    <property type="project" value="UniProtKB-KW"/>
</dbReference>
<dbReference type="InterPro" id="IPR041921">
    <property type="entry name" value="NuoE_N"/>
</dbReference>
<sequence>MKRSRLLTRLWEFQNKFGFISDNAILEIAQKLRVSKIEIEGVISFYHFFHRKPTGKYIIYLNNSIISEFKNFETVKVAFEKETGCTFGIYSDNPLFSLFETSCIGLSDQESAALINFYPFTNLTPKRVKKIVNHLKIGKDLSEIADNPTSKIHYTPNEEKTIFFRDYILGNALQNLNKNTPEGVLETLFKTKLKGHGGAFFSTGLKWKYCKESTSEKKYIICNADEGEPGTFKDKSLINNLPGLIIEGMVIAAFITGAKKGIIYLRTEYNYLLEKLQNTIAEFKEKGFLGKQICGIKNFNFNIKIQLGAGAYVCGAETGLIESLEGNRGEPRIRKYFPTEFGYLGYSTVVNNVETFAKAARIIELGADHFSKIGTENSKGTKIISVSGDVAKPGIYEVEWGITLKELLLLSHATAPYFVQISGPSGECINQAEFNRKICEEDLLCGGSVMVFNRYRSIIQIIENFINFFNKESCGACTPCRAGNQILLEKIKKIKRGICTTKDLNDIKEWGKIIALGSRCGLGQTSSNTLIMALDKFKDYFDLKVMSCDINCNIEFDMEAAVFDYDNLIKETQY</sequence>
<reference evidence="7 8" key="1">
    <citation type="journal article" date="2011" name="J. Microbiol.">
        <title>Gramella jeungdoensis sp. nov., isolated from a solar saltern in Korea.</title>
        <authorList>
            <person name="Joung Y."/>
            <person name="Kim H."/>
            <person name="Jang T."/>
            <person name="Ahn T.S."/>
            <person name="Joh K."/>
        </authorList>
    </citation>
    <scope>NUCLEOTIDE SEQUENCE [LARGE SCALE GENOMIC DNA]</scope>
    <source>
        <strain evidence="7 8">KCTC 23123</strain>
    </source>
</reference>
<evidence type="ECO:0000256" key="1">
    <source>
        <dbReference type="ARBA" id="ARBA00007523"/>
    </source>
</evidence>
<dbReference type="InterPro" id="IPR036249">
    <property type="entry name" value="Thioredoxin-like_sf"/>
</dbReference>
<dbReference type="Gene3D" id="1.20.1440.230">
    <property type="entry name" value="NADH-ubiquinone oxidoreductase 51kDa subunit, iron-sulphur binding domain"/>
    <property type="match status" value="1"/>
</dbReference>
<name>A0A4Y8AW93_9FLAO</name>
<dbReference type="Gene3D" id="1.10.10.1590">
    <property type="entry name" value="NADH-quinone oxidoreductase subunit E"/>
    <property type="match status" value="1"/>
</dbReference>
<dbReference type="PROSITE" id="PS00645">
    <property type="entry name" value="COMPLEX1_51K_2"/>
    <property type="match status" value="1"/>
</dbReference>
<dbReference type="OrthoDB" id="9761899at2"/>
<keyword evidence="5" id="KW-0411">Iron-sulfur</keyword>
<dbReference type="AlphaFoldDB" id="A0A4Y8AW93"/>
<feature type="domain" description="NADH-ubiquinone oxidoreductase 51kDa subunit iron-sulphur binding" evidence="6">
    <location>
        <begin position="459"/>
        <end position="504"/>
    </location>
</feature>
<dbReference type="InterPro" id="IPR001949">
    <property type="entry name" value="NADH-UbQ_OxRdtase_51kDa_CS"/>
</dbReference>
<evidence type="ECO:0000313" key="8">
    <source>
        <dbReference type="Proteomes" id="UP000298517"/>
    </source>
</evidence>
<dbReference type="Pfam" id="PF01512">
    <property type="entry name" value="Complex1_51K"/>
    <property type="match status" value="1"/>
</dbReference>
<dbReference type="SUPFAM" id="SSF52833">
    <property type="entry name" value="Thioredoxin-like"/>
    <property type="match status" value="1"/>
</dbReference>
<evidence type="ECO:0000256" key="3">
    <source>
        <dbReference type="ARBA" id="ARBA00022723"/>
    </source>
</evidence>
<dbReference type="Gene3D" id="3.10.20.600">
    <property type="match status" value="1"/>
</dbReference>
<dbReference type="InterPro" id="IPR037207">
    <property type="entry name" value="Nuop51_4Fe4S-bd_sf"/>
</dbReference>
<gene>
    <name evidence="7" type="ORF">E2488_00110</name>
</gene>
<dbReference type="SUPFAM" id="SSF142019">
    <property type="entry name" value="Nqo1 FMN-binding domain-like"/>
    <property type="match status" value="1"/>
</dbReference>
<dbReference type="EMBL" id="SNQI01000001">
    <property type="protein sequence ID" value="TEW76294.1"/>
    <property type="molecule type" value="Genomic_DNA"/>
</dbReference>
<dbReference type="Gene3D" id="3.40.50.11540">
    <property type="entry name" value="NADH-ubiquinone oxidoreductase 51kDa subunit"/>
    <property type="match status" value="1"/>
</dbReference>
<keyword evidence="4" id="KW-0408">Iron</keyword>
<evidence type="ECO:0000313" key="7">
    <source>
        <dbReference type="EMBL" id="TEW76294.1"/>
    </source>
</evidence>
<dbReference type="GO" id="GO:0010181">
    <property type="term" value="F:FMN binding"/>
    <property type="evidence" value="ECO:0007669"/>
    <property type="project" value="InterPro"/>
</dbReference>
<evidence type="ECO:0000256" key="4">
    <source>
        <dbReference type="ARBA" id="ARBA00023004"/>
    </source>
</evidence>
<accession>A0A4Y8AW93</accession>
<dbReference type="Pfam" id="PF10589">
    <property type="entry name" value="NADH_4Fe-4S"/>
    <property type="match status" value="1"/>
</dbReference>
<comment type="caution">
    <text evidence="7">The sequence shown here is derived from an EMBL/GenBank/DDBJ whole genome shotgun (WGS) entry which is preliminary data.</text>
</comment>
<protein>
    <submittedName>
        <fullName evidence="7">NADP oxidoreductase</fullName>
    </submittedName>
</protein>
<dbReference type="PANTHER" id="PTHR43578:SF3">
    <property type="entry name" value="NADH-QUINONE OXIDOREDUCTASE SUBUNIT F"/>
    <property type="match status" value="1"/>
</dbReference>
<comment type="similarity">
    <text evidence="1">Belongs to the complex I 51 kDa subunit family.</text>
</comment>
<evidence type="ECO:0000256" key="5">
    <source>
        <dbReference type="ARBA" id="ARBA00023014"/>
    </source>
</evidence>
<dbReference type="SMART" id="SM00928">
    <property type="entry name" value="NADH_4Fe-4S"/>
    <property type="match status" value="1"/>
</dbReference>